<feature type="site" description="Transition state stabilizer" evidence="3">
    <location>
        <position position="150"/>
    </location>
</feature>
<dbReference type="InterPro" id="IPR029033">
    <property type="entry name" value="His_PPase_superfam"/>
</dbReference>
<dbReference type="PANTHER" id="PTHR48100:SF44">
    <property type="entry name" value="PHOSPHATASE C1620.13-RELATED"/>
    <property type="match status" value="1"/>
</dbReference>
<feature type="active site" description="Proton donor/acceptor" evidence="1">
    <location>
        <position position="82"/>
    </location>
</feature>
<proteinExistence type="predicted"/>
<dbReference type="PROSITE" id="PS00175">
    <property type="entry name" value="PG_MUTASE"/>
    <property type="match status" value="1"/>
</dbReference>
<dbReference type="AlphaFoldDB" id="A0A0A6P3E9"/>
<evidence type="ECO:0000256" key="1">
    <source>
        <dbReference type="PIRSR" id="PIRSR613078-1"/>
    </source>
</evidence>
<dbReference type="InterPro" id="IPR050275">
    <property type="entry name" value="PGM_Phosphatase"/>
</dbReference>
<dbReference type="SUPFAM" id="SSF53254">
    <property type="entry name" value="Phosphoglycerate mutase-like"/>
    <property type="match status" value="1"/>
</dbReference>
<dbReference type="EMBL" id="JSZA02000001">
    <property type="protein sequence ID" value="KHD05298.1"/>
    <property type="molecule type" value="Genomic_DNA"/>
</dbReference>
<dbReference type="Proteomes" id="UP000030428">
    <property type="component" value="Unassembled WGS sequence"/>
</dbReference>
<comment type="caution">
    <text evidence="4">The sequence shown here is derived from an EMBL/GenBank/DDBJ whole genome shotgun (WGS) entry which is preliminary data.</text>
</comment>
<dbReference type="PANTHER" id="PTHR48100">
    <property type="entry name" value="BROAD-SPECIFICITY PHOSPHATASE YOR283W-RELATED"/>
    <property type="match status" value="1"/>
</dbReference>
<reference evidence="4 5" key="1">
    <citation type="journal article" date="2016" name="Front. Microbiol.">
        <title>Single-Cell (Meta-)Genomics of a Dimorphic Candidatus Thiomargarita nelsonii Reveals Genomic Plasticity.</title>
        <authorList>
            <person name="Flood B.E."/>
            <person name="Fliss P."/>
            <person name="Jones D.S."/>
            <person name="Dick G.J."/>
            <person name="Jain S."/>
            <person name="Kaster A.K."/>
            <person name="Winkel M."/>
            <person name="Mussmann M."/>
            <person name="Bailey J."/>
        </authorList>
    </citation>
    <scope>NUCLEOTIDE SEQUENCE [LARGE SCALE GENOMIC DNA]</scope>
    <source>
        <strain evidence="4">Hydrate Ridge</strain>
    </source>
</reference>
<feature type="binding site" evidence="2">
    <location>
        <position position="58"/>
    </location>
    <ligand>
        <name>substrate</name>
    </ligand>
</feature>
<name>A0A0A6P3E9_9GAMM</name>
<evidence type="ECO:0000256" key="3">
    <source>
        <dbReference type="PIRSR" id="PIRSR613078-3"/>
    </source>
</evidence>
<dbReference type="InterPro" id="IPR001345">
    <property type="entry name" value="PG/BPGM_mutase_AS"/>
</dbReference>
<keyword evidence="5" id="KW-1185">Reference proteome</keyword>
<evidence type="ECO:0000313" key="5">
    <source>
        <dbReference type="Proteomes" id="UP000030428"/>
    </source>
</evidence>
<accession>A0A0A6P3E9</accession>
<dbReference type="InterPro" id="IPR013078">
    <property type="entry name" value="His_Pase_superF_clade-1"/>
</dbReference>
<evidence type="ECO:0000256" key="2">
    <source>
        <dbReference type="PIRSR" id="PIRSR613078-2"/>
    </source>
</evidence>
<dbReference type="Gene3D" id="3.40.50.1240">
    <property type="entry name" value="Phosphoglycerate mutase-like"/>
    <property type="match status" value="1"/>
</dbReference>
<gene>
    <name evidence="4" type="ORF">PN36_00440</name>
</gene>
<dbReference type="GO" id="GO:0016791">
    <property type="term" value="F:phosphatase activity"/>
    <property type="evidence" value="ECO:0007669"/>
    <property type="project" value="TreeGrafter"/>
</dbReference>
<evidence type="ECO:0008006" key="6">
    <source>
        <dbReference type="Google" id="ProtNLM"/>
    </source>
</evidence>
<protein>
    <recommendedName>
        <fullName evidence="6">Phosphoglycerate mutase</fullName>
    </recommendedName>
</protein>
<dbReference type="Pfam" id="PF00300">
    <property type="entry name" value="His_Phos_1"/>
    <property type="match status" value="1"/>
</dbReference>
<feature type="binding site" evidence="2">
    <location>
        <position position="93"/>
    </location>
    <ligand>
        <name>substrate</name>
    </ligand>
</feature>
<feature type="binding site" evidence="2">
    <location>
        <begin position="8"/>
        <end position="15"/>
    </location>
    <ligand>
        <name>substrate</name>
    </ligand>
</feature>
<sequence length="204" mass="23404">MTQMVLVRHGETFWNSEGRIQGHFESSLNETGLAQAQALAQRFKSQEFAALYSSDLSRAYETAGTISEKKGLPILVEPCLRERHLGIFQGVLKRELKRKFPEAFRSYKANDANYVIPEGESIKQLSERSIKCLENIAQKHLGKRILVVTHGGVLRHLFLHTLGIPFDAEHRFFSLNSSVNVFSYQDQNWRLEVWGDLSHLRAKY</sequence>
<evidence type="ECO:0000313" key="4">
    <source>
        <dbReference type="EMBL" id="KHD05298.1"/>
    </source>
</evidence>
<dbReference type="SMART" id="SM00855">
    <property type="entry name" value="PGAM"/>
    <property type="match status" value="1"/>
</dbReference>
<dbReference type="CDD" id="cd07067">
    <property type="entry name" value="HP_PGM_like"/>
    <property type="match status" value="1"/>
</dbReference>
<organism evidence="4 5">
    <name type="scientific">Candidatus Thiomargarita nelsonii</name>
    <dbReference type="NCBI Taxonomy" id="1003181"/>
    <lineage>
        <taxon>Bacteria</taxon>
        <taxon>Pseudomonadati</taxon>
        <taxon>Pseudomonadota</taxon>
        <taxon>Gammaproteobacteria</taxon>
        <taxon>Thiotrichales</taxon>
        <taxon>Thiotrichaceae</taxon>
        <taxon>Thiomargarita</taxon>
    </lineage>
</organism>
<dbReference type="GO" id="GO:0005829">
    <property type="term" value="C:cytosol"/>
    <property type="evidence" value="ECO:0007669"/>
    <property type="project" value="TreeGrafter"/>
</dbReference>
<feature type="active site" description="Tele-phosphohistidine intermediate" evidence="1">
    <location>
        <position position="9"/>
    </location>
</feature>